<sequence length="118" mass="12939">MKLIALIISTMFAIFAYADTFQYKGCYSKDDLASKLVAKGAYTYQSRGWCQSQCPSAAVLALLNGSDCFCGDDAKVLKGLKTVEEAKCNKPCNGYPFEVCGSENYLSVLLNDKFKNDV</sequence>
<dbReference type="Pfam" id="PF01822">
    <property type="entry name" value="WSC"/>
    <property type="match status" value="1"/>
</dbReference>
<dbReference type="KEGG" id="erc:Ecym_3364"/>
<evidence type="ECO:0000313" key="4">
    <source>
        <dbReference type="Proteomes" id="UP000006790"/>
    </source>
</evidence>
<dbReference type="InParanoid" id="G8JRT2"/>
<organism evidence="3 4">
    <name type="scientific">Eremothecium cymbalariae (strain CBS 270.75 / DBVPG 7215 / KCTC 17166 / NRRL Y-17582)</name>
    <name type="common">Yeast</name>
    <dbReference type="NCBI Taxonomy" id="931890"/>
    <lineage>
        <taxon>Eukaryota</taxon>
        <taxon>Fungi</taxon>
        <taxon>Dikarya</taxon>
        <taxon>Ascomycota</taxon>
        <taxon>Saccharomycotina</taxon>
        <taxon>Saccharomycetes</taxon>
        <taxon>Saccharomycetales</taxon>
        <taxon>Saccharomycetaceae</taxon>
        <taxon>Eremothecium</taxon>
    </lineage>
</organism>
<evidence type="ECO:0000259" key="2">
    <source>
        <dbReference type="PROSITE" id="PS51212"/>
    </source>
</evidence>
<keyword evidence="4" id="KW-1185">Reference proteome</keyword>
<dbReference type="HOGENOM" id="CLU_2073133_0_0_1"/>
<dbReference type="InterPro" id="IPR002889">
    <property type="entry name" value="WSC_carb-bd"/>
</dbReference>
<accession>G8JRT2</accession>
<feature type="domain" description="WSC" evidence="2">
    <location>
        <begin position="20"/>
        <end position="112"/>
    </location>
</feature>
<dbReference type="AlphaFoldDB" id="G8JRT2"/>
<dbReference type="OMA" id="HEIGHEN"/>
<gene>
    <name evidence="3" type="ordered locus">Ecym_3364</name>
</gene>
<reference evidence="4" key="1">
    <citation type="journal article" date="2012" name="G3 (Bethesda)">
        <title>Pichia sorbitophila, an interspecies yeast hybrid reveals early steps of genome resolution following polyploidization.</title>
        <authorList>
            <person name="Leh Louis V."/>
            <person name="Despons L."/>
            <person name="Friedrich A."/>
            <person name="Martin T."/>
            <person name="Durrens P."/>
            <person name="Casaregola S."/>
            <person name="Neuveglise C."/>
            <person name="Fairhead C."/>
            <person name="Marck C."/>
            <person name="Cruz J.A."/>
            <person name="Straub M.L."/>
            <person name="Kugler V."/>
            <person name="Sacerdot C."/>
            <person name="Uzunov Z."/>
            <person name="Thierry A."/>
            <person name="Weiss S."/>
            <person name="Bleykasten C."/>
            <person name="De Montigny J."/>
            <person name="Jacques N."/>
            <person name="Jung P."/>
            <person name="Lemaire M."/>
            <person name="Mallet S."/>
            <person name="Morel G."/>
            <person name="Richard G.F."/>
            <person name="Sarkar A."/>
            <person name="Savel G."/>
            <person name="Schacherer J."/>
            <person name="Seret M.L."/>
            <person name="Talla E."/>
            <person name="Samson G."/>
            <person name="Jubin C."/>
            <person name="Poulain J."/>
            <person name="Vacherie B."/>
            <person name="Barbe V."/>
            <person name="Pelletier E."/>
            <person name="Sherman D.J."/>
            <person name="Westhof E."/>
            <person name="Weissenbach J."/>
            <person name="Baret P.V."/>
            <person name="Wincker P."/>
            <person name="Gaillardin C."/>
            <person name="Dujon B."/>
            <person name="Souciet J.L."/>
        </authorList>
    </citation>
    <scope>NUCLEOTIDE SEQUENCE [LARGE SCALE GENOMIC DNA]</scope>
    <source>
        <strain evidence="4">CBS 270.75 / DBVPG 7215 / KCTC 17166 / NRRL Y-17582</strain>
    </source>
</reference>
<dbReference type="STRING" id="931890.G8JRT2"/>
<dbReference type="Proteomes" id="UP000006790">
    <property type="component" value="Chromosome 3"/>
</dbReference>
<evidence type="ECO:0000313" key="3">
    <source>
        <dbReference type="EMBL" id="AET38851.1"/>
    </source>
</evidence>
<evidence type="ECO:0000256" key="1">
    <source>
        <dbReference type="SAM" id="SignalP"/>
    </source>
</evidence>
<feature type="chain" id="PRO_5003510558" description="WSC domain-containing protein" evidence="1">
    <location>
        <begin position="19"/>
        <end position="118"/>
    </location>
</feature>
<dbReference type="SMART" id="SM00321">
    <property type="entry name" value="WSC"/>
    <property type="match status" value="1"/>
</dbReference>
<name>G8JRT2_ERECY</name>
<keyword evidence="1" id="KW-0732">Signal</keyword>
<dbReference type="EMBL" id="CP002499">
    <property type="protein sequence ID" value="AET38851.1"/>
    <property type="molecule type" value="Genomic_DNA"/>
</dbReference>
<proteinExistence type="predicted"/>
<dbReference type="RefSeq" id="XP_003645668.1">
    <property type="nucleotide sequence ID" value="XM_003645620.1"/>
</dbReference>
<dbReference type="eggNOG" id="KOG4157">
    <property type="taxonomic scope" value="Eukaryota"/>
</dbReference>
<feature type="signal peptide" evidence="1">
    <location>
        <begin position="1"/>
        <end position="18"/>
    </location>
</feature>
<dbReference type="PROSITE" id="PS51212">
    <property type="entry name" value="WSC"/>
    <property type="match status" value="1"/>
</dbReference>
<protein>
    <recommendedName>
        <fullName evidence="2">WSC domain-containing protein</fullName>
    </recommendedName>
</protein>
<dbReference type="GeneID" id="11468933"/>
<dbReference type="OrthoDB" id="2019572at2759"/>